<dbReference type="Proteomes" id="UP000276133">
    <property type="component" value="Unassembled WGS sequence"/>
</dbReference>
<reference evidence="2 3" key="1">
    <citation type="journal article" date="2018" name="Sci. Rep.">
        <title>Genomic signatures of local adaptation to the degree of environmental predictability in rotifers.</title>
        <authorList>
            <person name="Franch-Gras L."/>
            <person name="Hahn C."/>
            <person name="Garcia-Roger E.M."/>
            <person name="Carmona M.J."/>
            <person name="Serra M."/>
            <person name="Gomez A."/>
        </authorList>
    </citation>
    <scope>NUCLEOTIDE SEQUENCE [LARGE SCALE GENOMIC DNA]</scope>
    <source>
        <strain evidence="2">HYR1</strain>
    </source>
</reference>
<keyword evidence="3" id="KW-1185">Reference proteome</keyword>
<dbReference type="EMBL" id="REGN01006466">
    <property type="protein sequence ID" value="RNA09451.1"/>
    <property type="molecule type" value="Genomic_DNA"/>
</dbReference>
<evidence type="ECO:0000256" key="1">
    <source>
        <dbReference type="SAM" id="MobiDB-lite"/>
    </source>
</evidence>
<dbReference type="AlphaFoldDB" id="A0A3M7QEJ5"/>
<protein>
    <submittedName>
        <fullName evidence="2">Uncharacterized protein</fullName>
    </submittedName>
</protein>
<name>A0A3M7QEJ5_BRAPC</name>
<gene>
    <name evidence="2" type="ORF">BpHYR1_032715</name>
</gene>
<proteinExistence type="predicted"/>
<comment type="caution">
    <text evidence="2">The sequence shown here is derived from an EMBL/GenBank/DDBJ whole genome shotgun (WGS) entry which is preliminary data.</text>
</comment>
<evidence type="ECO:0000313" key="2">
    <source>
        <dbReference type="EMBL" id="RNA09451.1"/>
    </source>
</evidence>
<accession>A0A3M7QEJ5</accession>
<feature type="region of interest" description="Disordered" evidence="1">
    <location>
        <begin position="26"/>
        <end position="46"/>
    </location>
</feature>
<sequence>MSGAFTVDGLFQLRSNLSLPELADKSCGSPGLPKQENDSITGPLRHFITSSSDSHPQLVGSCPRKMNCSDIEIELIQFEIDLNFLISPLFA</sequence>
<evidence type="ECO:0000313" key="3">
    <source>
        <dbReference type="Proteomes" id="UP000276133"/>
    </source>
</evidence>
<organism evidence="2 3">
    <name type="scientific">Brachionus plicatilis</name>
    <name type="common">Marine rotifer</name>
    <name type="synonym">Brachionus muelleri</name>
    <dbReference type="NCBI Taxonomy" id="10195"/>
    <lineage>
        <taxon>Eukaryota</taxon>
        <taxon>Metazoa</taxon>
        <taxon>Spiralia</taxon>
        <taxon>Gnathifera</taxon>
        <taxon>Rotifera</taxon>
        <taxon>Eurotatoria</taxon>
        <taxon>Monogononta</taxon>
        <taxon>Pseudotrocha</taxon>
        <taxon>Ploima</taxon>
        <taxon>Brachionidae</taxon>
        <taxon>Brachionus</taxon>
    </lineage>
</organism>